<reference evidence="6" key="1">
    <citation type="submission" date="2021-04" db="EMBL/GenBank/DDBJ databases">
        <title>Genomic features of Candidatus Phytoplasma meliae isolate ChTYXIII (1SrXIII-G).</title>
        <authorList>
            <person name="Fernandez F.D."/>
            <person name="Conci L.R."/>
        </authorList>
    </citation>
    <scope>NUCLEOTIDE SEQUENCE [LARGE SCALE GENOMIC DNA]</scope>
    <source>
        <strain evidence="6">ChTYXIII-Mo</strain>
    </source>
</reference>
<feature type="transmembrane region" description="Helical" evidence="5">
    <location>
        <begin position="12"/>
        <end position="31"/>
    </location>
</feature>
<dbReference type="NCBIfam" id="NF010182">
    <property type="entry name" value="PRK13661.1"/>
    <property type="match status" value="1"/>
</dbReference>
<feature type="transmembrane region" description="Helical" evidence="5">
    <location>
        <begin position="148"/>
        <end position="167"/>
    </location>
</feature>
<evidence type="ECO:0000313" key="7">
    <source>
        <dbReference type="Proteomes" id="UP001195571"/>
    </source>
</evidence>
<dbReference type="InterPro" id="IPR009825">
    <property type="entry name" value="ECF_substrate-spec-like"/>
</dbReference>
<organism evidence="6 7">
    <name type="scientific">Candidatus Phytoplasma meliae</name>
    <dbReference type="NCBI Taxonomy" id="1848402"/>
    <lineage>
        <taxon>Bacteria</taxon>
        <taxon>Bacillati</taxon>
        <taxon>Mycoplasmatota</taxon>
        <taxon>Mollicutes</taxon>
        <taxon>Acholeplasmatales</taxon>
        <taxon>Acholeplasmataceae</taxon>
        <taxon>Candidatus Phytoplasma</taxon>
        <taxon>16SrXIII (Mexican periwinkle virescence group)</taxon>
    </lineage>
</organism>
<comment type="caution">
    <text evidence="6">The sequence shown here is derived from an EMBL/GenBank/DDBJ whole genome shotgun (WGS) entry which is preliminary data.</text>
</comment>
<keyword evidence="1 5" id="KW-1003">Cell membrane</keyword>
<proteinExistence type="inferred from homology"/>
<protein>
    <recommendedName>
        <fullName evidence="5">UPF0397 protein CHTY_001975</fullName>
    </recommendedName>
</protein>
<name>A0ABS5CYE5_9MOLU</name>
<dbReference type="Proteomes" id="UP001195571">
    <property type="component" value="Unassembled WGS sequence"/>
</dbReference>
<evidence type="ECO:0000256" key="1">
    <source>
        <dbReference type="ARBA" id="ARBA00022475"/>
    </source>
</evidence>
<accession>A0ABS5CYE5</accession>
<comment type="subcellular location">
    <subcellularLocation>
        <location evidence="5">Cell membrane</location>
        <topology evidence="5">Multi-pass membrane protein</topology>
    </subcellularLocation>
</comment>
<dbReference type="HAMAP" id="MF_01572">
    <property type="entry name" value="UPF0397"/>
    <property type="match status" value="1"/>
</dbReference>
<sequence length="187" mass="21191">MKQDNAIKKTVTIAINAAIFVILSCLASIPIAPNVNIETASPFLAFVAVLFGPFVGFYVGIIGHTIKDFIVFGNVFWNWIICSGVIGFLYGLLQKIINLKYQSLNKKKIVGFWFYQVLVNLLVWGFLAPVSDLWIYHQPWQLVFCQGFLIVITNIIACSFIGIPLMLRYNRHYTHFVLQISCNPITI</sequence>
<dbReference type="RefSeq" id="WP_203552249.1">
    <property type="nucleotide sequence ID" value="NZ_JACAOD020000007.1"/>
</dbReference>
<feature type="transmembrane region" description="Helical" evidence="5">
    <location>
        <begin position="43"/>
        <end position="63"/>
    </location>
</feature>
<dbReference type="PANTHER" id="PTHR37815">
    <property type="entry name" value="UPF0397 PROTEIN BC_2624-RELATED"/>
    <property type="match status" value="1"/>
</dbReference>
<comment type="similarity">
    <text evidence="5">Belongs to the UPF0397 family.</text>
</comment>
<dbReference type="PROSITE" id="PS51257">
    <property type="entry name" value="PROKAR_LIPOPROTEIN"/>
    <property type="match status" value="1"/>
</dbReference>
<dbReference type="Pfam" id="PF07155">
    <property type="entry name" value="ECF-ribofla_trS"/>
    <property type="match status" value="1"/>
</dbReference>
<evidence type="ECO:0000256" key="5">
    <source>
        <dbReference type="HAMAP-Rule" id="MF_01572"/>
    </source>
</evidence>
<gene>
    <name evidence="6" type="ORF">CHTY_001975</name>
</gene>
<keyword evidence="4 5" id="KW-0472">Membrane</keyword>
<keyword evidence="2 5" id="KW-0812">Transmembrane</keyword>
<evidence type="ECO:0000256" key="3">
    <source>
        <dbReference type="ARBA" id="ARBA00022989"/>
    </source>
</evidence>
<dbReference type="EMBL" id="JACAOD020000007">
    <property type="protein sequence ID" value="MBP5835987.1"/>
    <property type="molecule type" value="Genomic_DNA"/>
</dbReference>
<dbReference type="PANTHER" id="PTHR37815:SF3">
    <property type="entry name" value="UPF0397 PROTEIN SPR0429"/>
    <property type="match status" value="1"/>
</dbReference>
<evidence type="ECO:0000313" key="6">
    <source>
        <dbReference type="EMBL" id="MBP5835987.1"/>
    </source>
</evidence>
<feature type="transmembrane region" description="Helical" evidence="5">
    <location>
        <begin position="75"/>
        <end position="93"/>
    </location>
</feature>
<keyword evidence="7" id="KW-1185">Reference proteome</keyword>
<evidence type="ECO:0000256" key="2">
    <source>
        <dbReference type="ARBA" id="ARBA00022692"/>
    </source>
</evidence>
<dbReference type="InterPro" id="IPR022914">
    <property type="entry name" value="UPF0397"/>
</dbReference>
<feature type="transmembrane region" description="Helical" evidence="5">
    <location>
        <begin position="113"/>
        <end position="136"/>
    </location>
</feature>
<evidence type="ECO:0000256" key="4">
    <source>
        <dbReference type="ARBA" id="ARBA00023136"/>
    </source>
</evidence>
<dbReference type="Gene3D" id="1.10.1760.20">
    <property type="match status" value="1"/>
</dbReference>
<keyword evidence="3 5" id="KW-1133">Transmembrane helix</keyword>